<dbReference type="OrthoDB" id="191139at2759"/>
<dbReference type="SUPFAM" id="SSF51735">
    <property type="entry name" value="NAD(P)-binding Rossmann-fold domains"/>
    <property type="match status" value="1"/>
</dbReference>
<evidence type="ECO:0000256" key="3">
    <source>
        <dbReference type="RuleBase" id="RU000363"/>
    </source>
</evidence>
<comment type="caution">
    <text evidence="4">The sequence shown here is derived from an EMBL/GenBank/DDBJ whole genome shotgun (WGS) entry which is preliminary data.</text>
</comment>
<dbReference type="PANTHER" id="PTHR24320">
    <property type="entry name" value="RETINOL DEHYDROGENASE"/>
    <property type="match status" value="1"/>
</dbReference>
<dbReference type="Gene3D" id="3.40.50.720">
    <property type="entry name" value="NAD(P)-binding Rossmann-like Domain"/>
    <property type="match status" value="1"/>
</dbReference>
<evidence type="ECO:0008006" key="6">
    <source>
        <dbReference type="Google" id="ProtNLM"/>
    </source>
</evidence>
<dbReference type="GO" id="GO:0016491">
    <property type="term" value="F:oxidoreductase activity"/>
    <property type="evidence" value="ECO:0007669"/>
    <property type="project" value="UniProtKB-KW"/>
</dbReference>
<evidence type="ECO:0000313" key="5">
    <source>
        <dbReference type="Proteomes" id="UP001152607"/>
    </source>
</evidence>
<dbReference type="Proteomes" id="UP001152607">
    <property type="component" value="Unassembled WGS sequence"/>
</dbReference>
<dbReference type="EMBL" id="CAOQHR010000003">
    <property type="protein sequence ID" value="CAI6331429.1"/>
    <property type="molecule type" value="Genomic_DNA"/>
</dbReference>
<evidence type="ECO:0000256" key="1">
    <source>
        <dbReference type="ARBA" id="ARBA00006484"/>
    </source>
</evidence>
<evidence type="ECO:0000313" key="4">
    <source>
        <dbReference type="EMBL" id="CAI6331429.1"/>
    </source>
</evidence>
<keyword evidence="5" id="KW-1185">Reference proteome</keyword>
<organism evidence="4 5">
    <name type="scientific">Periconia digitata</name>
    <dbReference type="NCBI Taxonomy" id="1303443"/>
    <lineage>
        <taxon>Eukaryota</taxon>
        <taxon>Fungi</taxon>
        <taxon>Dikarya</taxon>
        <taxon>Ascomycota</taxon>
        <taxon>Pezizomycotina</taxon>
        <taxon>Dothideomycetes</taxon>
        <taxon>Pleosporomycetidae</taxon>
        <taxon>Pleosporales</taxon>
        <taxon>Massarineae</taxon>
        <taxon>Periconiaceae</taxon>
        <taxon>Periconia</taxon>
    </lineage>
</organism>
<dbReference type="AlphaFoldDB" id="A0A9W4U8R8"/>
<protein>
    <recommendedName>
        <fullName evidence="6">Short-chain dehydrogenase</fullName>
    </recommendedName>
</protein>
<sequence>MPFDINTTDTEVLSSFGKEAQGKTLLITGPSTAGIGSKVAVSLATAGPKLLILAGRNKSKITPVIGGINRANPGVQVKFVQLDLLSQKSVHDAVTQVKEATDHIDILINNAGVMAPRKFLLSQDGVESQFAANYLSHFLLTNLLLKSGLIRAGDLILNIGSLGYQMSDIQYDNINYSNGESYNGWKAYGQAKSAQLLGTRGLANRLKGKGIAVLVAHPGVTLESSLLANSAIDQEYFGEAYLLAIERNDGQPLPPQNMVSIEQAAGVVLYTALNPELRSKPAAFIVENGIYALTKDYAINDADADKLWELSESLVGERFEF</sequence>
<reference evidence="4" key="1">
    <citation type="submission" date="2023-01" db="EMBL/GenBank/DDBJ databases">
        <authorList>
            <person name="Van Ghelder C."/>
            <person name="Rancurel C."/>
        </authorList>
    </citation>
    <scope>NUCLEOTIDE SEQUENCE</scope>
    <source>
        <strain evidence="4">CNCM I-4278</strain>
    </source>
</reference>
<comment type="similarity">
    <text evidence="1 3">Belongs to the short-chain dehydrogenases/reductases (SDR) family.</text>
</comment>
<dbReference type="PRINTS" id="PR00081">
    <property type="entry name" value="GDHRDH"/>
</dbReference>
<dbReference type="InterPro" id="IPR002347">
    <property type="entry name" value="SDR_fam"/>
</dbReference>
<accession>A0A9W4U8R8</accession>
<gene>
    <name evidence="4" type="ORF">PDIGIT_LOCUS4454</name>
</gene>
<proteinExistence type="inferred from homology"/>
<name>A0A9W4U8R8_9PLEO</name>
<dbReference type="PRINTS" id="PR00080">
    <property type="entry name" value="SDRFAMILY"/>
</dbReference>
<dbReference type="Pfam" id="PF00106">
    <property type="entry name" value="adh_short"/>
    <property type="match status" value="1"/>
</dbReference>
<dbReference type="PANTHER" id="PTHR24320:SF283">
    <property type="entry name" value="RETINOL DEHYDROGENASE 11"/>
    <property type="match status" value="1"/>
</dbReference>
<evidence type="ECO:0000256" key="2">
    <source>
        <dbReference type="ARBA" id="ARBA00023002"/>
    </source>
</evidence>
<dbReference type="InterPro" id="IPR036291">
    <property type="entry name" value="NAD(P)-bd_dom_sf"/>
</dbReference>
<keyword evidence="2" id="KW-0560">Oxidoreductase</keyword>